<feature type="non-terminal residue" evidence="2">
    <location>
        <position position="1"/>
    </location>
</feature>
<accession>A0A6J4SHN7</accession>
<feature type="compositionally biased region" description="Basic residues" evidence="1">
    <location>
        <begin position="41"/>
        <end position="58"/>
    </location>
</feature>
<feature type="region of interest" description="Disordered" evidence="1">
    <location>
        <begin position="1"/>
        <end position="88"/>
    </location>
</feature>
<protein>
    <submittedName>
        <fullName evidence="2">Uncharacterized protein</fullName>
    </submittedName>
</protein>
<feature type="non-terminal residue" evidence="2">
    <location>
        <position position="88"/>
    </location>
</feature>
<gene>
    <name evidence="2" type="ORF">AVDCRST_MAG25-3649</name>
</gene>
<feature type="compositionally biased region" description="Low complexity" evidence="1">
    <location>
        <begin position="1"/>
        <end position="26"/>
    </location>
</feature>
<reference evidence="2" key="1">
    <citation type="submission" date="2020-02" db="EMBL/GenBank/DDBJ databases">
        <authorList>
            <person name="Meier V. D."/>
        </authorList>
    </citation>
    <scope>NUCLEOTIDE SEQUENCE</scope>
    <source>
        <strain evidence="2">AVDCRST_MAG25</strain>
    </source>
</reference>
<dbReference type="AlphaFoldDB" id="A0A6J4SHN7"/>
<name>A0A6J4SHN7_9ACTN</name>
<proteinExistence type="predicted"/>
<organism evidence="2">
    <name type="scientific">uncultured Rubrobacteraceae bacterium</name>
    <dbReference type="NCBI Taxonomy" id="349277"/>
    <lineage>
        <taxon>Bacteria</taxon>
        <taxon>Bacillati</taxon>
        <taxon>Actinomycetota</taxon>
        <taxon>Rubrobacteria</taxon>
        <taxon>Rubrobacterales</taxon>
        <taxon>Rubrobacteraceae</taxon>
        <taxon>environmental samples</taxon>
    </lineage>
</organism>
<evidence type="ECO:0000256" key="1">
    <source>
        <dbReference type="SAM" id="MobiDB-lite"/>
    </source>
</evidence>
<sequence length="88" mass="9692">RWNTTRSGGRSRCTRRASSFTRSSRTGPGARTPSSTWGTRRERRARMGARSRCTRRPWRCTGSSATSAGPPEPWNASPPARRLVATGS</sequence>
<dbReference type="EMBL" id="CADCVI010000251">
    <property type="protein sequence ID" value="CAA9496077.1"/>
    <property type="molecule type" value="Genomic_DNA"/>
</dbReference>
<evidence type="ECO:0000313" key="2">
    <source>
        <dbReference type="EMBL" id="CAA9496077.1"/>
    </source>
</evidence>